<dbReference type="SUPFAM" id="SSF111384">
    <property type="entry name" value="OmpH-like"/>
    <property type="match status" value="1"/>
</dbReference>
<evidence type="ECO:0000256" key="3">
    <source>
        <dbReference type="SAM" id="Coils"/>
    </source>
</evidence>
<protein>
    <submittedName>
        <fullName evidence="5">OmpH family outer membrane protein</fullName>
    </submittedName>
</protein>
<dbReference type="EMBL" id="JBBHLI010000002">
    <property type="protein sequence ID" value="MEK9500107.1"/>
    <property type="molecule type" value="Genomic_DNA"/>
</dbReference>
<gene>
    <name evidence="5" type="ORF">WI372_03880</name>
</gene>
<feature type="coiled-coil region" evidence="3">
    <location>
        <begin position="91"/>
        <end position="118"/>
    </location>
</feature>
<dbReference type="InterPro" id="IPR005632">
    <property type="entry name" value="Chaperone_Skp"/>
</dbReference>
<dbReference type="Pfam" id="PF03938">
    <property type="entry name" value="OmpH"/>
    <property type="match status" value="1"/>
</dbReference>
<name>A0ABU9E7N8_9BACT</name>
<feature type="chain" id="PRO_5046513185" evidence="4">
    <location>
        <begin position="23"/>
        <end position="172"/>
    </location>
</feature>
<keyword evidence="3" id="KW-0175">Coiled coil</keyword>
<evidence type="ECO:0000313" key="5">
    <source>
        <dbReference type="EMBL" id="MEK9500107.1"/>
    </source>
</evidence>
<dbReference type="PANTHER" id="PTHR35089">
    <property type="entry name" value="CHAPERONE PROTEIN SKP"/>
    <property type="match status" value="1"/>
</dbReference>
<reference evidence="5 6" key="1">
    <citation type="submission" date="2024-02" db="EMBL/GenBank/DDBJ databases">
        <title>A novel Gemmatimonadota bacterium.</title>
        <authorList>
            <person name="Du Z.-J."/>
            <person name="Ye Y.-Q."/>
        </authorList>
    </citation>
    <scope>NUCLEOTIDE SEQUENCE [LARGE SCALE GENOMIC DNA]</scope>
    <source>
        <strain evidence="5 6">DH-20</strain>
    </source>
</reference>
<evidence type="ECO:0000256" key="4">
    <source>
        <dbReference type="SAM" id="SignalP"/>
    </source>
</evidence>
<sequence>MRRFALFLALALGLTTVSPAAAQTGLKVGFINSAVILDQAPGAQEAAQQFDRDLAQMRAQMQPATDSLDQLITAYEAQSLTLSPEAKQRREEEILTKREQLQQMAANLDQQATQRRAELVQPIMDRVSSVIEEIRVEGGYSIIFDVADGSIVAADPSLDLTDAVLQRLQTAG</sequence>
<evidence type="ECO:0000256" key="1">
    <source>
        <dbReference type="ARBA" id="ARBA00009091"/>
    </source>
</evidence>
<keyword evidence="6" id="KW-1185">Reference proteome</keyword>
<dbReference type="RefSeq" id="WP_405275564.1">
    <property type="nucleotide sequence ID" value="NZ_JBBHLI010000002.1"/>
</dbReference>
<evidence type="ECO:0000313" key="6">
    <source>
        <dbReference type="Proteomes" id="UP001484239"/>
    </source>
</evidence>
<keyword evidence="2 4" id="KW-0732">Signal</keyword>
<evidence type="ECO:0000256" key="2">
    <source>
        <dbReference type="ARBA" id="ARBA00022729"/>
    </source>
</evidence>
<comment type="caution">
    <text evidence="5">The sequence shown here is derived from an EMBL/GenBank/DDBJ whole genome shotgun (WGS) entry which is preliminary data.</text>
</comment>
<dbReference type="Gene3D" id="3.30.910.20">
    <property type="entry name" value="Skp domain"/>
    <property type="match status" value="1"/>
</dbReference>
<dbReference type="PANTHER" id="PTHR35089:SF1">
    <property type="entry name" value="CHAPERONE PROTEIN SKP"/>
    <property type="match status" value="1"/>
</dbReference>
<organism evidence="5 6">
    <name type="scientific">Gaopeijia maritima</name>
    <dbReference type="NCBI Taxonomy" id="3119007"/>
    <lineage>
        <taxon>Bacteria</taxon>
        <taxon>Pseudomonadati</taxon>
        <taxon>Gemmatimonadota</taxon>
        <taxon>Longimicrobiia</taxon>
        <taxon>Gaopeijiales</taxon>
        <taxon>Gaopeijiaceae</taxon>
        <taxon>Gaopeijia</taxon>
    </lineage>
</organism>
<proteinExistence type="inferred from homology"/>
<dbReference type="Proteomes" id="UP001484239">
    <property type="component" value="Unassembled WGS sequence"/>
</dbReference>
<dbReference type="SMART" id="SM00935">
    <property type="entry name" value="OmpH"/>
    <property type="match status" value="1"/>
</dbReference>
<dbReference type="InterPro" id="IPR024930">
    <property type="entry name" value="Skp_dom_sf"/>
</dbReference>
<feature type="signal peptide" evidence="4">
    <location>
        <begin position="1"/>
        <end position="22"/>
    </location>
</feature>
<comment type="similarity">
    <text evidence="1">Belongs to the Skp family.</text>
</comment>
<accession>A0ABU9E7N8</accession>